<evidence type="ECO:0000313" key="4">
    <source>
        <dbReference type="Proteomes" id="UP001358586"/>
    </source>
</evidence>
<comment type="caution">
    <text evidence="3">The sequence shown here is derived from an EMBL/GenBank/DDBJ whole genome shotgun (WGS) entry which is preliminary data.</text>
</comment>
<feature type="domain" description="N-acetyltransferase ESCO acetyl-transferase" evidence="2">
    <location>
        <begin position="96"/>
        <end position="124"/>
    </location>
</feature>
<organism evidence="3 4">
    <name type="scientific">Gossypium arboreum</name>
    <name type="common">Tree cotton</name>
    <name type="synonym">Gossypium nanking</name>
    <dbReference type="NCBI Taxonomy" id="29729"/>
    <lineage>
        <taxon>Eukaryota</taxon>
        <taxon>Viridiplantae</taxon>
        <taxon>Streptophyta</taxon>
        <taxon>Embryophyta</taxon>
        <taxon>Tracheophyta</taxon>
        <taxon>Spermatophyta</taxon>
        <taxon>Magnoliopsida</taxon>
        <taxon>eudicotyledons</taxon>
        <taxon>Gunneridae</taxon>
        <taxon>Pentapetalae</taxon>
        <taxon>rosids</taxon>
        <taxon>malvids</taxon>
        <taxon>Malvales</taxon>
        <taxon>Malvaceae</taxon>
        <taxon>Malvoideae</taxon>
        <taxon>Gossypium</taxon>
    </lineage>
</organism>
<accession>A0ABR0PUZ1</accession>
<name>A0ABR0PUZ1_GOSAR</name>
<dbReference type="EMBL" id="JARKNE010000005">
    <property type="protein sequence ID" value="KAK5830805.1"/>
    <property type="molecule type" value="Genomic_DNA"/>
</dbReference>
<dbReference type="InterPro" id="IPR016181">
    <property type="entry name" value="Acyl_CoA_acyltransferase"/>
</dbReference>
<evidence type="ECO:0000256" key="1">
    <source>
        <dbReference type="SAM" id="SignalP"/>
    </source>
</evidence>
<evidence type="ECO:0000313" key="3">
    <source>
        <dbReference type="EMBL" id="KAK5830805.1"/>
    </source>
</evidence>
<proteinExistence type="predicted"/>
<reference evidence="3 4" key="1">
    <citation type="submission" date="2023-03" db="EMBL/GenBank/DDBJ databases">
        <title>WGS of Gossypium arboreum.</title>
        <authorList>
            <person name="Yu D."/>
        </authorList>
    </citation>
    <scope>NUCLEOTIDE SEQUENCE [LARGE SCALE GENOMIC DNA]</scope>
    <source>
        <tissue evidence="3">Leaf</tissue>
    </source>
</reference>
<dbReference type="CDD" id="cd04301">
    <property type="entry name" value="NAT_SF"/>
    <property type="match status" value="1"/>
</dbReference>
<keyword evidence="1" id="KW-0732">Signal</keyword>
<dbReference type="InterPro" id="IPR028009">
    <property type="entry name" value="ESCO_Acetyltransf_dom"/>
</dbReference>
<keyword evidence="4" id="KW-1185">Reference proteome</keyword>
<feature type="chain" id="PRO_5045359457" description="N-acetyltransferase ESCO acetyl-transferase domain-containing protein" evidence="1">
    <location>
        <begin position="16"/>
        <end position="124"/>
    </location>
</feature>
<dbReference type="PANTHER" id="PTHR45884">
    <property type="entry name" value="N-ACETYLTRANSFERASE ECO"/>
    <property type="match status" value="1"/>
</dbReference>
<feature type="signal peptide" evidence="1">
    <location>
        <begin position="1"/>
        <end position="15"/>
    </location>
</feature>
<dbReference type="Pfam" id="PF13880">
    <property type="entry name" value="Acetyltransf_13"/>
    <property type="match status" value="1"/>
</dbReference>
<sequence>MIRTMILWRLPKDAFLPLSLLCLLEWLPKPINEVFEVLSYPVGERQDGAIAKRRSNPIKLQFGEIVLEREVIKRAPSEVLHENHTGAILCKKEAVHAVCGIRAIWVTPSNRRKGIATQLLEAVR</sequence>
<gene>
    <name evidence="3" type="ORF">PVK06_014600</name>
</gene>
<dbReference type="Proteomes" id="UP001358586">
    <property type="component" value="Chromosome 5"/>
</dbReference>
<dbReference type="SUPFAM" id="SSF55729">
    <property type="entry name" value="Acyl-CoA N-acyltransferases (Nat)"/>
    <property type="match status" value="1"/>
</dbReference>
<protein>
    <recommendedName>
        <fullName evidence="2">N-acetyltransferase ESCO acetyl-transferase domain-containing protein</fullName>
    </recommendedName>
</protein>
<evidence type="ECO:0000259" key="2">
    <source>
        <dbReference type="Pfam" id="PF13880"/>
    </source>
</evidence>
<dbReference type="PANTHER" id="PTHR45884:SF2">
    <property type="entry name" value="N-ACETYLTRANSFERASE ECO"/>
    <property type="match status" value="1"/>
</dbReference>